<evidence type="ECO:0000313" key="2">
    <source>
        <dbReference type="Proteomes" id="UP000479710"/>
    </source>
</evidence>
<proteinExistence type="predicted"/>
<sequence length="69" mass="7686">MPIAAKLFCLHRRGPPAPAMDPAAAPLGLQLHPAHHKPLRDACFVFDEMSRLVVMGSEWEKEHVVINFS</sequence>
<evidence type="ECO:0000313" key="1">
    <source>
        <dbReference type="EMBL" id="KAF0921774.1"/>
    </source>
</evidence>
<dbReference type="Proteomes" id="UP000479710">
    <property type="component" value="Unassembled WGS sequence"/>
</dbReference>
<reference evidence="1 2" key="1">
    <citation type="submission" date="2019-11" db="EMBL/GenBank/DDBJ databases">
        <title>Whole genome sequence of Oryza granulata.</title>
        <authorList>
            <person name="Li W."/>
        </authorList>
    </citation>
    <scope>NUCLEOTIDE SEQUENCE [LARGE SCALE GENOMIC DNA]</scope>
    <source>
        <strain evidence="2">cv. Menghai</strain>
        <tissue evidence="1">Leaf</tissue>
    </source>
</reference>
<accession>A0A6G1EBE6</accession>
<dbReference type="EMBL" id="SPHZ02000004">
    <property type="protein sequence ID" value="KAF0921774.1"/>
    <property type="molecule type" value="Genomic_DNA"/>
</dbReference>
<organism evidence="1 2">
    <name type="scientific">Oryza meyeriana var. granulata</name>
    <dbReference type="NCBI Taxonomy" id="110450"/>
    <lineage>
        <taxon>Eukaryota</taxon>
        <taxon>Viridiplantae</taxon>
        <taxon>Streptophyta</taxon>
        <taxon>Embryophyta</taxon>
        <taxon>Tracheophyta</taxon>
        <taxon>Spermatophyta</taxon>
        <taxon>Magnoliopsida</taxon>
        <taxon>Liliopsida</taxon>
        <taxon>Poales</taxon>
        <taxon>Poaceae</taxon>
        <taxon>BOP clade</taxon>
        <taxon>Oryzoideae</taxon>
        <taxon>Oryzeae</taxon>
        <taxon>Oryzinae</taxon>
        <taxon>Oryza</taxon>
        <taxon>Oryza meyeriana</taxon>
    </lineage>
</organism>
<gene>
    <name evidence="1" type="ORF">E2562_017035</name>
</gene>
<keyword evidence="2" id="KW-1185">Reference proteome</keyword>
<protein>
    <submittedName>
        <fullName evidence="1">Uncharacterized protein</fullName>
    </submittedName>
</protein>
<dbReference type="AlphaFoldDB" id="A0A6G1EBE6"/>
<comment type="caution">
    <text evidence="1">The sequence shown here is derived from an EMBL/GenBank/DDBJ whole genome shotgun (WGS) entry which is preliminary data.</text>
</comment>
<name>A0A6G1EBE6_9ORYZ</name>